<sequence length="877" mass="95935">MKFGLFALAGVAINGEEEDAWASKCVSKELSWRDTTISRLSSIETNEFTYGALKEHVGVLYRPNYASGFVVEEKQTAVLYGDVTYDTCHMKPGSSLTLHESTKLHCQHFSQEHGSKILFKKNTFLGVKKTFIGNTTLWEAIDNSVPQLSGEYALYNSHTMQGRFQMQKDSTMTTFGAATLKDGIEVVCERNMACAGIRSLGHVTFEGAGLLDVPLMSQGQLSITGRNKVVAFDGHVESSGCMDVAYGATVFTNSRFVSTGRIRMDKSMLTFNKQALLLGDVLNEGTITIVRSQTLFLGNYSGVSGTLNVDGSLFVAGVVQAGILTMKYRDDDTSIVHVGSRSDVNLTTSLPLDSKGDVIEFLSVYSLDGKTPAVVLPTVVHGKKISGKKLYELLSKASGIPNLGDRVVLYANGVEVSRSNTMIDFASVATSLVLPRKQTISPSELMSMFLQTNRTQLRIPNADLRLQRSTYSLSFVEISNSSSKLSIFPDTTAEISTVETRGTVSIAEQGTLLVRSISVPNELTSYRTELINHGTFNCTPGPCGSHVIRNEVGANFVAESLSVFDTLTTMSNFSCPNEVVFYRNSSLLIQSGKFNASLLSFYKDVTIDVQSSDVFIESLVDKLDLTVGRTSTLIVKPAAKVTVAVSVWLTYTNVVVQGLMNVIGGINSTQLFALNDMKVDVGGILKVSGMSGDCNQLELADGSTMHFNGEQIRMYHLLINGTESEYVVNGLLVVFGEAVLAEGRIRADSIYNYNGTIDLGCNFDLTVTDYSQMVGGLKFHLCRKRPNDGRGIMYANDVDLMGGKIEIEYPQDVEDKSYVFQAIYAARFSMVEDLNTLTQPSDAPYNLYSTAQTMDPYLWNGKPYVTLQMNVLRHQGI</sequence>
<accession>A0A7S2SGI4</accession>
<reference evidence="1" key="1">
    <citation type="submission" date="2021-01" db="EMBL/GenBank/DDBJ databases">
        <authorList>
            <person name="Corre E."/>
            <person name="Pelletier E."/>
            <person name="Niang G."/>
            <person name="Scheremetjew M."/>
            <person name="Finn R."/>
            <person name="Kale V."/>
            <person name="Holt S."/>
            <person name="Cochrane G."/>
            <person name="Meng A."/>
            <person name="Brown T."/>
            <person name="Cohen L."/>
        </authorList>
    </citation>
    <scope>NUCLEOTIDE SEQUENCE</scope>
    <source>
        <strain evidence="1">NY070348D</strain>
    </source>
</reference>
<evidence type="ECO:0000313" key="1">
    <source>
        <dbReference type="EMBL" id="CAD9699463.1"/>
    </source>
</evidence>
<proteinExistence type="predicted"/>
<name>A0A7S2SGI4_9STRA</name>
<organism evidence="1">
    <name type="scientific">Mucochytrium quahogii</name>
    <dbReference type="NCBI Taxonomy" id="96639"/>
    <lineage>
        <taxon>Eukaryota</taxon>
        <taxon>Sar</taxon>
        <taxon>Stramenopiles</taxon>
        <taxon>Bigyra</taxon>
        <taxon>Labyrinthulomycetes</taxon>
        <taxon>Thraustochytrida</taxon>
        <taxon>Thraustochytriidae</taxon>
        <taxon>Mucochytrium</taxon>
    </lineage>
</organism>
<dbReference type="AlphaFoldDB" id="A0A7S2SGI4"/>
<gene>
    <name evidence="1" type="ORF">QSP1433_LOCUS13913</name>
</gene>
<dbReference type="EMBL" id="HBHK01021905">
    <property type="protein sequence ID" value="CAD9699463.1"/>
    <property type="molecule type" value="Transcribed_RNA"/>
</dbReference>
<protein>
    <submittedName>
        <fullName evidence="1">Uncharacterized protein</fullName>
    </submittedName>
</protein>